<evidence type="ECO:0000256" key="2">
    <source>
        <dbReference type="ARBA" id="ARBA00005683"/>
    </source>
</evidence>
<keyword evidence="6 8" id="KW-0879">Wnt signaling pathway</keyword>
<feature type="region of interest" description="Disordered" evidence="9">
    <location>
        <begin position="196"/>
        <end position="226"/>
    </location>
</feature>
<dbReference type="GO" id="GO:0045165">
    <property type="term" value="P:cell fate commitment"/>
    <property type="evidence" value="ECO:0007669"/>
    <property type="project" value="TreeGrafter"/>
</dbReference>
<dbReference type="GO" id="GO:0005615">
    <property type="term" value="C:extracellular space"/>
    <property type="evidence" value="ECO:0007669"/>
    <property type="project" value="TreeGrafter"/>
</dbReference>
<evidence type="ECO:0000256" key="8">
    <source>
        <dbReference type="RuleBase" id="RU003500"/>
    </source>
</evidence>
<keyword evidence="3 8" id="KW-0217">Developmental protein</keyword>
<dbReference type="PANTHER" id="PTHR12027">
    <property type="entry name" value="WNT RELATED"/>
    <property type="match status" value="1"/>
</dbReference>
<accession>A0A267DV39</accession>
<evidence type="ECO:0000256" key="5">
    <source>
        <dbReference type="ARBA" id="ARBA00022530"/>
    </source>
</evidence>
<evidence type="ECO:0000313" key="10">
    <source>
        <dbReference type="EMBL" id="PAA52507.1"/>
    </source>
</evidence>
<dbReference type="GO" id="GO:0060070">
    <property type="term" value="P:canonical Wnt signaling pathway"/>
    <property type="evidence" value="ECO:0007669"/>
    <property type="project" value="TreeGrafter"/>
</dbReference>
<feature type="compositionally biased region" description="Basic residues" evidence="9">
    <location>
        <begin position="197"/>
        <end position="216"/>
    </location>
</feature>
<comment type="subcellular location">
    <subcellularLocation>
        <location evidence="1 8">Secreted</location>
        <location evidence="1 8">Extracellular space</location>
        <location evidence="1 8">Extracellular matrix</location>
    </subcellularLocation>
</comment>
<dbReference type="OrthoDB" id="5945655at2759"/>
<keyword evidence="4" id="KW-0964">Secreted</keyword>
<dbReference type="InterPro" id="IPR005817">
    <property type="entry name" value="Wnt"/>
</dbReference>
<evidence type="ECO:0000313" key="11">
    <source>
        <dbReference type="Proteomes" id="UP000215902"/>
    </source>
</evidence>
<evidence type="ECO:0000256" key="6">
    <source>
        <dbReference type="ARBA" id="ARBA00022687"/>
    </source>
</evidence>
<dbReference type="GO" id="GO:0005125">
    <property type="term" value="F:cytokine activity"/>
    <property type="evidence" value="ECO:0007669"/>
    <property type="project" value="TreeGrafter"/>
</dbReference>
<dbReference type="EMBL" id="NIVC01003228">
    <property type="protein sequence ID" value="PAA52507.1"/>
    <property type="molecule type" value="Genomic_DNA"/>
</dbReference>
<protein>
    <recommendedName>
        <fullName evidence="8">Protein Wnt</fullName>
    </recommendedName>
</protein>
<dbReference type="SMART" id="SM00097">
    <property type="entry name" value="WNT1"/>
    <property type="match status" value="1"/>
</dbReference>
<proteinExistence type="inferred from homology"/>
<keyword evidence="11" id="KW-1185">Reference proteome</keyword>
<comment type="caution">
    <text evidence="10">The sequence shown here is derived from an EMBL/GenBank/DDBJ whole genome shotgun (WGS) entry which is preliminary data.</text>
</comment>
<dbReference type="Pfam" id="PF00110">
    <property type="entry name" value="wnt"/>
    <property type="match status" value="1"/>
</dbReference>
<dbReference type="GO" id="GO:0005109">
    <property type="term" value="F:frizzled binding"/>
    <property type="evidence" value="ECO:0007669"/>
    <property type="project" value="TreeGrafter"/>
</dbReference>
<evidence type="ECO:0000256" key="4">
    <source>
        <dbReference type="ARBA" id="ARBA00022525"/>
    </source>
</evidence>
<name>A0A267DV39_9PLAT</name>
<reference evidence="10 11" key="1">
    <citation type="submission" date="2017-06" db="EMBL/GenBank/DDBJ databases">
        <title>A platform for efficient transgenesis in Macrostomum lignano, a flatworm model organism for stem cell research.</title>
        <authorList>
            <person name="Berezikov E."/>
        </authorList>
    </citation>
    <scope>NUCLEOTIDE SEQUENCE [LARGE SCALE GENOMIC DNA]</scope>
    <source>
        <strain evidence="10">DV1</strain>
        <tissue evidence="10">Whole organism</tissue>
    </source>
</reference>
<dbReference type="PANTHER" id="PTHR12027:SF102">
    <property type="entry name" value="PROTEIN WNT"/>
    <property type="match status" value="1"/>
</dbReference>
<dbReference type="GO" id="GO:0030182">
    <property type="term" value="P:neuron differentiation"/>
    <property type="evidence" value="ECO:0007669"/>
    <property type="project" value="TreeGrafter"/>
</dbReference>
<sequence>MAHDRAMRRLAEALQLGFIIALTLSAQLLCCGCIKWLGLHSSGQLTSADTGSRFCRIQLRSEVLNRRQAKFCRKSGHATVSAVIRAAQLTIASCESQFRNFRWNCQVLKSVPDLAPELRSLTAEQALVHALSGLALATTLSTECSRGLSPSCGCGSRPDWAVARKPEMQFKFEGCHANLRAGQRLARRFLSAGAGAFKRRRRRRPRQGRRRRRQRNRPNPAKKSSGLVQTYDQFAKMVNAFNYRVGIRAAKHSEAVQCKCHGQSASCTVRTCHRILYRRNQQLLASAYIRRSDVDPLDLLLELYDRKLRRTVFDETGYQGYEEPCSEADRLPNPLRGQPTCEAFKVVPGLPKENALLFHEHSLDYCSTREGRFPGTVGRECLPDGSPEAVQLIRSGSGERRREILCSVMCCGRTHATANYTYPGNHPECQHKTCRLLSNPFRVVCTDCHLKKSICN</sequence>
<organism evidence="10 11">
    <name type="scientific">Macrostomum lignano</name>
    <dbReference type="NCBI Taxonomy" id="282301"/>
    <lineage>
        <taxon>Eukaryota</taxon>
        <taxon>Metazoa</taxon>
        <taxon>Spiralia</taxon>
        <taxon>Lophotrochozoa</taxon>
        <taxon>Platyhelminthes</taxon>
        <taxon>Rhabditophora</taxon>
        <taxon>Macrostomorpha</taxon>
        <taxon>Macrostomida</taxon>
        <taxon>Macrostomidae</taxon>
        <taxon>Macrostomum</taxon>
    </lineage>
</organism>
<keyword evidence="7" id="KW-1015">Disulfide bond</keyword>
<evidence type="ECO:0000256" key="1">
    <source>
        <dbReference type="ARBA" id="ARBA00004498"/>
    </source>
</evidence>
<dbReference type="PRINTS" id="PR01349">
    <property type="entry name" value="WNTPROTEIN"/>
</dbReference>
<keyword evidence="5" id="KW-0272">Extracellular matrix</keyword>
<dbReference type="STRING" id="282301.A0A267DV39"/>
<dbReference type="AlphaFoldDB" id="A0A267DV39"/>
<gene>
    <name evidence="10" type="ORF">BOX15_Mlig018894g1</name>
</gene>
<dbReference type="Proteomes" id="UP000215902">
    <property type="component" value="Unassembled WGS sequence"/>
</dbReference>
<evidence type="ECO:0000256" key="9">
    <source>
        <dbReference type="SAM" id="MobiDB-lite"/>
    </source>
</evidence>
<comment type="function">
    <text evidence="8">Ligand for members of the frizzled family of seven transmembrane receptors.</text>
</comment>
<evidence type="ECO:0000256" key="7">
    <source>
        <dbReference type="ARBA" id="ARBA00023157"/>
    </source>
</evidence>
<evidence type="ECO:0000256" key="3">
    <source>
        <dbReference type="ARBA" id="ARBA00022473"/>
    </source>
</evidence>
<comment type="similarity">
    <text evidence="2 8">Belongs to the Wnt family.</text>
</comment>